<comment type="caution">
    <text evidence="1">The sequence shown here is derived from an EMBL/GenBank/DDBJ whole genome shotgun (WGS) entry which is preliminary data.</text>
</comment>
<gene>
    <name evidence="1" type="ORF">GCM10010196_14070</name>
</gene>
<dbReference type="EMBL" id="BMRJ01000001">
    <property type="protein sequence ID" value="GGR21724.1"/>
    <property type="molecule type" value="Genomic_DNA"/>
</dbReference>
<accession>A0A918FAN9</accession>
<organism evidence="1 2">
    <name type="scientific">Agromyces mediolanus</name>
    <name type="common">Corynebacterium mediolanum</name>
    <dbReference type="NCBI Taxonomy" id="41986"/>
    <lineage>
        <taxon>Bacteria</taxon>
        <taxon>Bacillati</taxon>
        <taxon>Actinomycetota</taxon>
        <taxon>Actinomycetes</taxon>
        <taxon>Micrococcales</taxon>
        <taxon>Microbacteriaceae</taxon>
        <taxon>Agromyces</taxon>
    </lineage>
</organism>
<keyword evidence="2" id="KW-1185">Reference proteome</keyword>
<protein>
    <recommendedName>
        <fullName evidence="3">SMI1/KNR4 family protein</fullName>
    </recommendedName>
</protein>
<evidence type="ECO:0008006" key="3">
    <source>
        <dbReference type="Google" id="ProtNLM"/>
    </source>
</evidence>
<dbReference type="RefSeq" id="WP_189084536.1">
    <property type="nucleotide sequence ID" value="NZ_BMRJ01000001.1"/>
</dbReference>
<name>A0A918FAN9_AGRME</name>
<dbReference type="AlphaFoldDB" id="A0A918FAN9"/>
<proteinExistence type="predicted"/>
<evidence type="ECO:0000313" key="2">
    <source>
        <dbReference type="Proteomes" id="UP000610303"/>
    </source>
</evidence>
<sequence>MDFTTTISALRRAGWAFEPPLDEQRPVPRSLLAFPAAFGAWTVAFSRLANAEDTVWFLSVEDYRGTADAAFAWNEFEKLSLDAAVDPEQTAAVAAFWAGHLPVLLSVGGDYEYLAIRSDGRIVHGGEPEFEETSVVADDFEALLTELAEPGGPRHPLVRALFPELAVSPEA</sequence>
<evidence type="ECO:0000313" key="1">
    <source>
        <dbReference type="EMBL" id="GGR21724.1"/>
    </source>
</evidence>
<dbReference type="Proteomes" id="UP000610303">
    <property type="component" value="Unassembled WGS sequence"/>
</dbReference>
<reference evidence="1" key="2">
    <citation type="submission" date="2020-09" db="EMBL/GenBank/DDBJ databases">
        <authorList>
            <person name="Sun Q."/>
            <person name="Ohkuma M."/>
        </authorList>
    </citation>
    <scope>NUCLEOTIDE SEQUENCE</scope>
    <source>
        <strain evidence="1">JCM 3346</strain>
    </source>
</reference>
<reference evidence="1" key="1">
    <citation type="journal article" date="2014" name="Int. J. Syst. Evol. Microbiol.">
        <title>Complete genome sequence of Corynebacterium casei LMG S-19264T (=DSM 44701T), isolated from a smear-ripened cheese.</title>
        <authorList>
            <consortium name="US DOE Joint Genome Institute (JGI-PGF)"/>
            <person name="Walter F."/>
            <person name="Albersmeier A."/>
            <person name="Kalinowski J."/>
            <person name="Ruckert C."/>
        </authorList>
    </citation>
    <scope>NUCLEOTIDE SEQUENCE</scope>
    <source>
        <strain evidence="1">JCM 3346</strain>
    </source>
</reference>